<dbReference type="PANTHER" id="PTHR38797:SF4">
    <property type="entry name" value="NUCLEAR PORE COMPLEX PROTEIN NUP85"/>
    <property type="match status" value="1"/>
</dbReference>
<dbReference type="OrthoDB" id="3350591at2759"/>
<dbReference type="Proteomes" id="UP000094569">
    <property type="component" value="Unassembled WGS sequence"/>
</dbReference>
<proteinExistence type="predicted"/>
<accession>A0A1E3BM29</accession>
<dbReference type="InterPro" id="IPR022085">
    <property type="entry name" value="OpdG"/>
</dbReference>
<protein>
    <submittedName>
        <fullName evidence="1">Uncharacterized protein</fullName>
    </submittedName>
</protein>
<dbReference type="InterPro" id="IPR053204">
    <property type="entry name" value="Oxopyrrolidines_Biosynth-assoc"/>
</dbReference>
<gene>
    <name evidence="1" type="ORF">SI65_02858</name>
</gene>
<dbReference type="EMBL" id="JXNT01000002">
    <property type="protein sequence ID" value="ODM22014.1"/>
    <property type="molecule type" value="Genomic_DNA"/>
</dbReference>
<name>A0A1E3BM29_ASPCR</name>
<dbReference type="AlphaFoldDB" id="A0A1E3BM29"/>
<organism evidence="1 2">
    <name type="scientific">Aspergillus cristatus</name>
    <name type="common">Chinese Fuzhuan brick tea-fermentation fungus</name>
    <name type="synonym">Eurotium cristatum</name>
    <dbReference type="NCBI Taxonomy" id="573508"/>
    <lineage>
        <taxon>Eukaryota</taxon>
        <taxon>Fungi</taxon>
        <taxon>Dikarya</taxon>
        <taxon>Ascomycota</taxon>
        <taxon>Pezizomycotina</taxon>
        <taxon>Eurotiomycetes</taxon>
        <taxon>Eurotiomycetidae</taxon>
        <taxon>Eurotiales</taxon>
        <taxon>Aspergillaceae</taxon>
        <taxon>Aspergillus</taxon>
        <taxon>Aspergillus subgen. Aspergillus</taxon>
    </lineage>
</organism>
<comment type="caution">
    <text evidence="1">The sequence shown here is derived from an EMBL/GenBank/DDBJ whole genome shotgun (WGS) entry which is preliminary data.</text>
</comment>
<dbReference type="VEuPathDB" id="FungiDB:SI65_02858"/>
<sequence length="249" mass="28831">MDKWTRKYLEEWQVDFGTEPNSEQSLRFLSDVLSTLKELPSSGPETVATIKSQPNLEDALVDFEAVLFEAAISSPLDSSSLARVIRLLVQDLPPPVSEWFQREIAQNARERWNGPDQPSPEKDLDQCIQEWVSLNIFVAHLTRVQAAPLENFALRTLNRAFSQDSRPSNEVEYQVPAGAAWMRIRGKELYFWTSSGTEPGIDRNKWDWWKRGFETCWKSETLRPETKEATEMAWHEMSNLETIKPSWRN</sequence>
<dbReference type="Pfam" id="PF12311">
    <property type="entry name" value="DUF3632"/>
    <property type="match status" value="1"/>
</dbReference>
<evidence type="ECO:0000313" key="2">
    <source>
        <dbReference type="Proteomes" id="UP000094569"/>
    </source>
</evidence>
<reference evidence="1 2" key="1">
    <citation type="journal article" date="2016" name="BMC Genomics">
        <title>Comparative genomic and transcriptomic analyses of the Fuzhuan brick tea-fermentation fungus Aspergillus cristatus.</title>
        <authorList>
            <person name="Ge Y."/>
            <person name="Wang Y."/>
            <person name="Liu Y."/>
            <person name="Tan Y."/>
            <person name="Ren X."/>
            <person name="Zhang X."/>
            <person name="Hyde K.D."/>
            <person name="Liu Y."/>
            <person name="Liu Z."/>
        </authorList>
    </citation>
    <scope>NUCLEOTIDE SEQUENCE [LARGE SCALE GENOMIC DNA]</scope>
    <source>
        <strain evidence="1 2">GZAAS20.1005</strain>
    </source>
</reference>
<evidence type="ECO:0000313" key="1">
    <source>
        <dbReference type="EMBL" id="ODM22014.1"/>
    </source>
</evidence>
<dbReference type="PANTHER" id="PTHR38797">
    <property type="entry name" value="NUCLEAR PORE COMPLEX PROTEIN NUP85-RELATED"/>
    <property type="match status" value="1"/>
</dbReference>
<keyword evidence="2" id="KW-1185">Reference proteome</keyword>